<dbReference type="PROSITE" id="PS50231">
    <property type="entry name" value="RICIN_B_LECTIN"/>
    <property type="match status" value="1"/>
</dbReference>
<keyword evidence="2" id="KW-0430">Lectin</keyword>
<dbReference type="AlphaFoldDB" id="A0A0F7W7G0"/>
<evidence type="ECO:0000259" key="1">
    <source>
        <dbReference type="SMART" id="SM00458"/>
    </source>
</evidence>
<dbReference type="RefSeq" id="WP_049976913.1">
    <property type="nucleotide sequence ID" value="NZ_AZSD01000516.1"/>
</dbReference>
<evidence type="ECO:0000313" key="2">
    <source>
        <dbReference type="EMBL" id="CQR65797.1"/>
    </source>
</evidence>
<dbReference type="PROSITE" id="PS51257">
    <property type="entry name" value="PROKAR_LIPOPROTEIN"/>
    <property type="match status" value="1"/>
</dbReference>
<gene>
    <name evidence="2" type="primary">sle_63430</name>
</gene>
<sequence length="226" mass="24362">MQGVVRAAGSFFISGACPSSFDVSYREPACVHKGAPGDSTHVLTAVHDMAQNLDWDASTGRIRGANEVAQADQAYPQRLVYDIYPTARPITTVRFRNVKSDKCLVPYGSSLNNGANVVKWDCNGTSGQNWFWNGYEIRNFQNNRCLTVYGSSTSDGAYVVQWQCNGSTAQRWSRVTGAADGGSLLVNGHSGLCLTTYGGSTSNGAVASQWSCDTTDTARSWIGYTP</sequence>
<dbReference type="CDD" id="cd00161">
    <property type="entry name" value="beta-trefoil_Ricin-like"/>
    <property type="match status" value="1"/>
</dbReference>
<dbReference type="Gene3D" id="2.80.10.50">
    <property type="match status" value="3"/>
</dbReference>
<organism evidence="2 3">
    <name type="scientific">Streptomyces leeuwenhoekii</name>
    <dbReference type="NCBI Taxonomy" id="1437453"/>
    <lineage>
        <taxon>Bacteria</taxon>
        <taxon>Bacillati</taxon>
        <taxon>Actinomycetota</taxon>
        <taxon>Actinomycetes</taxon>
        <taxon>Kitasatosporales</taxon>
        <taxon>Streptomycetaceae</taxon>
        <taxon>Streptomyces</taxon>
    </lineage>
</organism>
<dbReference type="Pfam" id="PF00652">
    <property type="entry name" value="Ricin_B_lectin"/>
    <property type="match status" value="1"/>
</dbReference>
<dbReference type="SUPFAM" id="SSF50370">
    <property type="entry name" value="Ricin B-like lectins"/>
    <property type="match status" value="1"/>
</dbReference>
<proteinExistence type="predicted"/>
<protein>
    <submittedName>
        <fullName evidence="2">Ricin B Lectin</fullName>
    </submittedName>
</protein>
<dbReference type="GO" id="GO:0030246">
    <property type="term" value="F:carbohydrate binding"/>
    <property type="evidence" value="ECO:0007669"/>
    <property type="project" value="UniProtKB-KW"/>
</dbReference>
<feature type="domain" description="Ricin B lectin" evidence="1">
    <location>
        <begin position="91"/>
        <end position="224"/>
    </location>
</feature>
<name>A0A0F7W7G0_STRLW</name>
<dbReference type="SMART" id="SM00458">
    <property type="entry name" value="RICIN"/>
    <property type="match status" value="1"/>
</dbReference>
<evidence type="ECO:0000313" key="3">
    <source>
        <dbReference type="Proteomes" id="UP000035016"/>
    </source>
</evidence>
<dbReference type="Proteomes" id="UP000035016">
    <property type="component" value="Chromosome Chromosome"/>
</dbReference>
<dbReference type="EMBL" id="LN831790">
    <property type="protein sequence ID" value="CQR65797.1"/>
    <property type="molecule type" value="Genomic_DNA"/>
</dbReference>
<dbReference type="InterPro" id="IPR035992">
    <property type="entry name" value="Ricin_B-like_lectins"/>
</dbReference>
<accession>A0A0F7W7G0</accession>
<dbReference type="InterPro" id="IPR000772">
    <property type="entry name" value="Ricin_B_lectin"/>
</dbReference>
<dbReference type="KEGG" id="sle:sle_63430"/>
<reference evidence="2 3" key="1">
    <citation type="submission" date="2015-02" db="EMBL/GenBank/DDBJ databases">
        <authorList>
            <person name="Gomez-Escribano P.J."/>
        </authorList>
    </citation>
    <scope>NUCLEOTIDE SEQUENCE [LARGE SCALE GENOMIC DNA]</scope>
    <source>
        <strain evidence="3">C34 (DSM 42122 / NRRL B-24963)</strain>
    </source>
</reference>